<evidence type="ECO:0000313" key="2">
    <source>
        <dbReference type="EMBL" id="MUK90541.1"/>
    </source>
</evidence>
<feature type="transmembrane region" description="Helical" evidence="1">
    <location>
        <begin position="34"/>
        <end position="56"/>
    </location>
</feature>
<reference evidence="2 3" key="1">
    <citation type="submission" date="2019-11" db="EMBL/GenBank/DDBJ databases">
        <authorList>
            <person name="Li X."/>
        </authorList>
    </citation>
    <scope>NUCLEOTIDE SEQUENCE [LARGE SCALE GENOMIC DNA]</scope>
    <source>
        <strain evidence="2 3">L9</strain>
    </source>
</reference>
<proteinExistence type="predicted"/>
<dbReference type="Proteomes" id="UP000469125">
    <property type="component" value="Unassembled WGS sequence"/>
</dbReference>
<feature type="transmembrane region" description="Helical" evidence="1">
    <location>
        <begin position="146"/>
        <end position="165"/>
    </location>
</feature>
<name>A0A6N8FMX2_9BACI</name>
<evidence type="ECO:0008006" key="4">
    <source>
        <dbReference type="Google" id="ProtNLM"/>
    </source>
</evidence>
<dbReference type="AlphaFoldDB" id="A0A6N8FMX2"/>
<comment type="caution">
    <text evidence="2">The sequence shown here is derived from an EMBL/GenBank/DDBJ whole genome shotgun (WGS) entry which is preliminary data.</text>
</comment>
<keyword evidence="3" id="KW-1185">Reference proteome</keyword>
<evidence type="ECO:0000256" key="1">
    <source>
        <dbReference type="SAM" id="Phobius"/>
    </source>
</evidence>
<feature type="transmembrane region" description="Helical" evidence="1">
    <location>
        <begin position="100"/>
        <end position="126"/>
    </location>
</feature>
<feature type="transmembrane region" description="Helical" evidence="1">
    <location>
        <begin position="6"/>
        <end position="25"/>
    </location>
</feature>
<gene>
    <name evidence="2" type="ORF">GMD78_19475</name>
</gene>
<organism evidence="2 3">
    <name type="scientific">Ornithinibacillus caprae</name>
    <dbReference type="NCBI Taxonomy" id="2678566"/>
    <lineage>
        <taxon>Bacteria</taxon>
        <taxon>Bacillati</taxon>
        <taxon>Bacillota</taxon>
        <taxon>Bacilli</taxon>
        <taxon>Bacillales</taxon>
        <taxon>Bacillaceae</taxon>
        <taxon>Ornithinibacillus</taxon>
    </lineage>
</organism>
<protein>
    <recommendedName>
        <fullName evidence="4">Phospholipid phosphatase</fullName>
    </recommendedName>
</protein>
<sequence length="223" mass="25589">MDAFIYISFFAIYICIFIFGIRIAIREQWPIRAYTIFIVIIGLLYDNGILALGRYVGEGTMLEILHLARYWLHAFATPLLVIFAWDLLINSHVNWVKKQWVKYSFLLFTIGLILLELVTVVFKISLKPSWQYGVINYENIDPSGDSPFMIIIVSTVLAITSIIIWRKQKWIWLFNAVLLMGIASAVKLPIESNAVTNLAELILIIALLATKSFLHNRKGTSDY</sequence>
<keyword evidence="1" id="KW-0472">Membrane</keyword>
<accession>A0A6N8FMX2</accession>
<feature type="transmembrane region" description="Helical" evidence="1">
    <location>
        <begin position="172"/>
        <end position="190"/>
    </location>
</feature>
<keyword evidence="1" id="KW-0812">Transmembrane</keyword>
<evidence type="ECO:0000313" key="3">
    <source>
        <dbReference type="Proteomes" id="UP000469125"/>
    </source>
</evidence>
<keyword evidence="1" id="KW-1133">Transmembrane helix</keyword>
<dbReference type="RefSeq" id="WP_196493875.1">
    <property type="nucleotide sequence ID" value="NZ_WOCA01000023.1"/>
</dbReference>
<feature type="transmembrane region" description="Helical" evidence="1">
    <location>
        <begin position="68"/>
        <end position="88"/>
    </location>
</feature>
<feature type="transmembrane region" description="Helical" evidence="1">
    <location>
        <begin position="196"/>
        <end position="214"/>
    </location>
</feature>
<dbReference type="EMBL" id="WOCA01000023">
    <property type="protein sequence ID" value="MUK90541.1"/>
    <property type="molecule type" value="Genomic_DNA"/>
</dbReference>